<organism evidence="3 4">
    <name type="scientific">Schumannella luteola</name>
    <dbReference type="NCBI Taxonomy" id="472059"/>
    <lineage>
        <taxon>Bacteria</taxon>
        <taxon>Bacillati</taxon>
        <taxon>Actinomycetota</taxon>
        <taxon>Actinomycetes</taxon>
        <taxon>Micrococcales</taxon>
        <taxon>Microbacteriaceae</taxon>
        <taxon>Schumannella</taxon>
    </lineage>
</organism>
<evidence type="ECO:0000313" key="3">
    <source>
        <dbReference type="EMBL" id="NYG99553.1"/>
    </source>
</evidence>
<dbReference type="SUPFAM" id="SSF52980">
    <property type="entry name" value="Restriction endonuclease-like"/>
    <property type="match status" value="1"/>
</dbReference>
<dbReference type="PANTHER" id="PTHR47396:SF1">
    <property type="entry name" value="ATP-DEPENDENT HELICASE IRC3-RELATED"/>
    <property type="match status" value="1"/>
</dbReference>
<dbReference type="EMBL" id="JACBZY010000001">
    <property type="protein sequence ID" value="NYG99553.1"/>
    <property type="molecule type" value="Genomic_DNA"/>
</dbReference>
<dbReference type="InterPro" id="IPR011335">
    <property type="entry name" value="Restrct_endonuc-II-like"/>
</dbReference>
<dbReference type="InterPro" id="IPR029063">
    <property type="entry name" value="SAM-dependent_MTases_sf"/>
</dbReference>
<dbReference type="CDD" id="cd22333">
    <property type="entry name" value="LlaBIII_nuclease-like"/>
    <property type="match status" value="1"/>
</dbReference>
<dbReference type="Pfam" id="PF00271">
    <property type="entry name" value="Helicase_C"/>
    <property type="match status" value="1"/>
</dbReference>
<keyword evidence="3" id="KW-0347">Helicase</keyword>
<dbReference type="InterPro" id="IPR053980">
    <property type="entry name" value="ISP_coupler"/>
</dbReference>
<dbReference type="InterPro" id="IPR050742">
    <property type="entry name" value="Helicase_Restrict-Modif_Enz"/>
</dbReference>
<dbReference type="RefSeq" id="WP_179567809.1">
    <property type="nucleotide sequence ID" value="NZ_JACBZY010000001.1"/>
</dbReference>
<feature type="domain" description="Helicase C-terminal" evidence="2">
    <location>
        <begin position="441"/>
        <end position="630"/>
    </location>
</feature>
<evidence type="ECO:0000259" key="1">
    <source>
        <dbReference type="PROSITE" id="PS51192"/>
    </source>
</evidence>
<gene>
    <name evidence="3" type="ORF">BJ979_002179</name>
</gene>
<evidence type="ECO:0000313" key="4">
    <source>
        <dbReference type="Proteomes" id="UP000553888"/>
    </source>
</evidence>
<proteinExistence type="predicted"/>
<feature type="domain" description="Helicase ATP-binding" evidence="1">
    <location>
        <begin position="178"/>
        <end position="374"/>
    </location>
</feature>
<dbReference type="SUPFAM" id="SSF53335">
    <property type="entry name" value="S-adenosyl-L-methionine-dependent methyltransferases"/>
    <property type="match status" value="1"/>
</dbReference>
<dbReference type="GO" id="GO:0004386">
    <property type="term" value="F:helicase activity"/>
    <property type="evidence" value="ECO:0007669"/>
    <property type="project" value="UniProtKB-KW"/>
</dbReference>
<protein>
    <submittedName>
        <fullName evidence="3">Putative helicase</fullName>
    </submittedName>
</protein>
<dbReference type="Pfam" id="PF13156">
    <property type="entry name" value="Mrr_cat_2"/>
    <property type="match status" value="1"/>
</dbReference>
<keyword evidence="3" id="KW-0378">Hydrolase</keyword>
<keyword evidence="4" id="KW-1185">Reference proteome</keyword>
<dbReference type="InterPro" id="IPR027417">
    <property type="entry name" value="P-loop_NTPase"/>
</dbReference>
<dbReference type="PANTHER" id="PTHR47396">
    <property type="entry name" value="TYPE I RESTRICTION ENZYME ECOKI R PROTEIN"/>
    <property type="match status" value="1"/>
</dbReference>
<dbReference type="InterPro" id="IPR001650">
    <property type="entry name" value="Helicase_C-like"/>
</dbReference>
<keyword evidence="3" id="KW-0547">Nucleotide-binding</keyword>
<dbReference type="Pfam" id="PF04851">
    <property type="entry name" value="ResIII"/>
    <property type="match status" value="1"/>
</dbReference>
<dbReference type="PROSITE" id="PS51194">
    <property type="entry name" value="HELICASE_CTER"/>
    <property type="match status" value="1"/>
</dbReference>
<name>A0A852YAL9_9MICO</name>
<dbReference type="InterPro" id="IPR006935">
    <property type="entry name" value="Helicase/UvrB_N"/>
</dbReference>
<sequence length="1562" mass="173423">MTTIRELLAEYAQIAPDTRTKGLYFERLVKKFLEEDPYWSAQLETVWLWNDWPGRDGKVDTGIDLVAVSPSGEVWAIQCKFYAESYYLQKGDIDSFFTASGKTPFTRRLIVSTVAKWSKHAEDALEAQQIPVQRIGLSTLDDSRVDWSTYRFSDPDRVGLRERKQLRDHQVKALGDVITGFGESDRGQLIMACGTGKTMTGLRIAERVVGSGGSVLFLVPSIALLAQTLTEWTQEAELPIRSFAICSDNQVGRNAEDLRLRDLEIGATTNAEQLIAALATPTSPETMTVFFSTYQSIGVVHAAQEAGLVDFDLVLCDEAHRTAGVIEIEEKRSDFVRVHDNTFVRADKRLYMTATPKLYGESAKRKADEASVEVASMDRVEVFGPVFHKLGFGTAVEQNLLSDYKVLVLAVSEDAVNESFQKQFALAGSELNIPDAARVAGIYKALSKTAVEGLDEASRAPMRRAVAFATNIKASQQVQQMLDGNAALSTAVPRRAADLVMQAQHVDGSMNILERTQHLDWLKGAITKNETRILTNARCLSEGVDVPALDAVIFLNPRNSHIDVVQSVGRVMRKAEGKDYGYVILPIAIPAGSTPEEALDDNDNFRVVWQVLQALRAHDDRFAATVEAIRLNPGGTKSDQVQVIAMKDFAPNRDSDESTGSSTQQRLDFTPLGEEWNDAIYAKLVRKVGVREYWENWAVNVAEIATRQSARIRQLLDTKAGIRREFDRFVKGLRANLNESITEGDALDMLAQHIITEPVLEILFDDFSFRDNNPVAAAMGRMLDALADTNVDSETKELADFYAGVRRSVGQITDAQGKQRFLKQLYERFFRLAMKKASERLGIVYTPNEIVDFILRSVDELSREHFGKGLADEGVHILDPFTGTGTFLAQLILDKELMPDHALPHKFRNELWANEINLLAYYVAAANLEQAYRSRMGGNYVAFPHIALTDTFQNTEDGDQLDAEGVFEQNNEVVVKQQSTPMSIVLGNPPWAVGQTSANEDNQNLRYPTLRSRIDETYVSGSAATLSKSMYDAYVSAFRWASDGVAKPGIVAFVTNSGFLSGNSADGFRKALVDEFDEIYVFNLRGATREPGPGAGGNVFGVRVGVAVTVLVSHGGERGSVHYGQSVDNASVGEKLAELRNASIRSLATATIVPNQSGDWLDQRTDQFSSMSAMGETRSDPDGLIGQYGMGTATNRDAWVYSKSAVDVLAQVGRLISEYNRQVEERTRAGALELERDPKRISWSRKLVRAADGAVRLQSPTRKALREVLYRPFNRELLFVDRTLNESPSRLTRQMTDSNRAIVVTSPSSHFDFCCVATDLPIDLHTLDSAQAVVRFRTPEPAEGELDVFGASDPIDNVTDEILAEYRRDYDAAITKDDIFHFVYGVLHSPEYRTRFAADLKRTLPRIPKVGDFWSFANAGKELMELHIGYEEAELYELDGVPADDEHLLVTQMKYGGKRGADKTTVIYNEHVTLTGIPEKAQEYKLGSRSALDWILERYRVKTDKASGIVNDANKWGEEHGNPRYILELIQRIVTVSLRTVDLVDSLPPLNIPDDPAAASTT</sequence>
<dbReference type="GO" id="GO:0008170">
    <property type="term" value="F:N-methyltransferase activity"/>
    <property type="evidence" value="ECO:0007669"/>
    <property type="project" value="InterPro"/>
</dbReference>
<keyword evidence="3" id="KW-0067">ATP-binding</keyword>
<dbReference type="GO" id="GO:0003677">
    <property type="term" value="F:DNA binding"/>
    <property type="evidence" value="ECO:0007669"/>
    <property type="project" value="InterPro"/>
</dbReference>
<dbReference type="InterPro" id="IPR039442">
    <property type="entry name" value="Mrr-like_dom"/>
</dbReference>
<dbReference type="InterPro" id="IPR041635">
    <property type="entry name" value="Type_ISP_LLaBIII_C"/>
</dbReference>
<dbReference type="PROSITE" id="PS51192">
    <property type="entry name" value="HELICASE_ATP_BIND_1"/>
    <property type="match status" value="1"/>
</dbReference>
<dbReference type="CDD" id="cd18785">
    <property type="entry name" value="SF2_C"/>
    <property type="match status" value="1"/>
</dbReference>
<dbReference type="Pfam" id="PF02384">
    <property type="entry name" value="N6_Mtase"/>
    <property type="match status" value="1"/>
</dbReference>
<dbReference type="SUPFAM" id="SSF52540">
    <property type="entry name" value="P-loop containing nucleoside triphosphate hydrolases"/>
    <property type="match status" value="1"/>
</dbReference>
<dbReference type="GO" id="GO:0005829">
    <property type="term" value="C:cytosol"/>
    <property type="evidence" value="ECO:0007669"/>
    <property type="project" value="TreeGrafter"/>
</dbReference>
<accession>A0A852YAL9</accession>
<evidence type="ECO:0000259" key="2">
    <source>
        <dbReference type="PROSITE" id="PS51194"/>
    </source>
</evidence>
<dbReference type="Pfam" id="PF18135">
    <property type="entry name" value="Type_ISP_C"/>
    <property type="match status" value="1"/>
</dbReference>
<comment type="caution">
    <text evidence="3">The sequence shown here is derived from an EMBL/GenBank/DDBJ whole genome shotgun (WGS) entry which is preliminary data.</text>
</comment>
<dbReference type="SMART" id="SM00490">
    <property type="entry name" value="HELICc"/>
    <property type="match status" value="1"/>
</dbReference>
<dbReference type="InterPro" id="IPR014001">
    <property type="entry name" value="Helicase_ATP-bd"/>
</dbReference>
<dbReference type="Gene3D" id="3.40.50.300">
    <property type="entry name" value="P-loop containing nucleotide triphosphate hydrolases"/>
    <property type="match status" value="2"/>
</dbReference>
<dbReference type="GO" id="GO:0005524">
    <property type="term" value="F:ATP binding"/>
    <property type="evidence" value="ECO:0007669"/>
    <property type="project" value="InterPro"/>
</dbReference>
<dbReference type="Gene3D" id="3.40.50.150">
    <property type="entry name" value="Vaccinia Virus protein VP39"/>
    <property type="match status" value="1"/>
</dbReference>
<dbReference type="InterPro" id="IPR003356">
    <property type="entry name" value="DNA_methylase_A-5"/>
</dbReference>
<dbReference type="SMART" id="SM00487">
    <property type="entry name" value="DEXDc"/>
    <property type="match status" value="1"/>
</dbReference>
<reference evidence="3 4" key="1">
    <citation type="submission" date="2020-07" db="EMBL/GenBank/DDBJ databases">
        <title>Sequencing the genomes of 1000 actinobacteria strains.</title>
        <authorList>
            <person name="Klenk H.-P."/>
        </authorList>
    </citation>
    <scope>NUCLEOTIDE SEQUENCE [LARGE SCALE GENOMIC DNA]</scope>
    <source>
        <strain evidence="3 4">DSM 23141</strain>
    </source>
</reference>
<dbReference type="GO" id="GO:0016787">
    <property type="term" value="F:hydrolase activity"/>
    <property type="evidence" value="ECO:0007669"/>
    <property type="project" value="InterPro"/>
</dbReference>
<dbReference type="Pfam" id="PF22240">
    <property type="entry name" value="ISP_coupler"/>
    <property type="match status" value="1"/>
</dbReference>
<dbReference type="PRINTS" id="PR00507">
    <property type="entry name" value="N12N6MTFRASE"/>
</dbReference>
<dbReference type="Proteomes" id="UP000553888">
    <property type="component" value="Unassembled WGS sequence"/>
</dbReference>